<reference evidence="4 5" key="1">
    <citation type="submission" date="2019-01" db="EMBL/GenBank/DDBJ databases">
        <title>Vagococcus silagei sp. nov. isolated from brewer's grain.</title>
        <authorList>
            <person name="Guu J.-R."/>
        </authorList>
    </citation>
    <scope>NUCLEOTIDE SEQUENCE [LARGE SCALE GENOMIC DNA]</scope>
    <source>
        <strain evidence="4 5">2B-2</strain>
    </source>
</reference>
<organism evidence="4 5">
    <name type="scientific">Vagococcus silagei</name>
    <dbReference type="NCBI Taxonomy" id="2508885"/>
    <lineage>
        <taxon>Bacteria</taxon>
        <taxon>Bacillati</taxon>
        <taxon>Bacillota</taxon>
        <taxon>Bacilli</taxon>
        <taxon>Lactobacillales</taxon>
        <taxon>Enterococcaceae</taxon>
        <taxon>Vagococcus</taxon>
    </lineage>
</organism>
<dbReference type="InterPro" id="IPR029033">
    <property type="entry name" value="His_PPase_superfam"/>
</dbReference>
<dbReference type="Pfam" id="PF00300">
    <property type="entry name" value="His_Phos_1"/>
    <property type="match status" value="1"/>
</dbReference>
<feature type="binding site" evidence="3">
    <location>
        <position position="59"/>
    </location>
    <ligand>
        <name>substrate</name>
    </ligand>
</feature>
<evidence type="ECO:0000256" key="3">
    <source>
        <dbReference type="PIRSR" id="PIRSR613078-2"/>
    </source>
</evidence>
<feature type="binding site" evidence="3">
    <location>
        <begin position="8"/>
        <end position="15"/>
    </location>
    <ligand>
        <name>substrate</name>
    </ligand>
</feature>
<comment type="caution">
    <text evidence="4">The sequence shown here is derived from an EMBL/GenBank/DDBJ whole genome shotgun (WGS) entry which is preliminary data.</text>
</comment>
<dbReference type="RefSeq" id="WP_136135921.1">
    <property type="nucleotide sequence ID" value="NZ_SDGV01000004.1"/>
</dbReference>
<dbReference type="OrthoDB" id="9782128at2"/>
<dbReference type="GO" id="GO:0043456">
    <property type="term" value="P:regulation of pentose-phosphate shunt"/>
    <property type="evidence" value="ECO:0007669"/>
    <property type="project" value="TreeGrafter"/>
</dbReference>
<dbReference type="Proteomes" id="UP000310506">
    <property type="component" value="Unassembled WGS sequence"/>
</dbReference>
<dbReference type="AlphaFoldDB" id="A0A4S3B7N2"/>
<gene>
    <name evidence="4" type="ORF">ESZ54_01570</name>
</gene>
<dbReference type="InterPro" id="IPR013078">
    <property type="entry name" value="His_Pase_superF_clade-1"/>
</dbReference>
<protein>
    <submittedName>
        <fullName evidence="4">Histidine phosphatase family protein</fullName>
    </submittedName>
</protein>
<dbReference type="SMART" id="SM00855">
    <property type="entry name" value="PGAM"/>
    <property type="match status" value="1"/>
</dbReference>
<evidence type="ECO:0000313" key="5">
    <source>
        <dbReference type="Proteomes" id="UP000310506"/>
    </source>
</evidence>
<dbReference type="PANTHER" id="PTHR46517">
    <property type="entry name" value="FRUCTOSE-2,6-BISPHOSPHATASE TIGAR"/>
    <property type="match status" value="1"/>
</dbReference>
<dbReference type="PANTHER" id="PTHR46517:SF1">
    <property type="entry name" value="FRUCTOSE-2,6-BISPHOSPHATASE TIGAR"/>
    <property type="match status" value="1"/>
</dbReference>
<feature type="active site" description="Tele-phosphohistidine intermediate" evidence="2">
    <location>
        <position position="9"/>
    </location>
</feature>
<proteinExistence type="predicted"/>
<dbReference type="CDD" id="cd07067">
    <property type="entry name" value="HP_PGM_like"/>
    <property type="match status" value="1"/>
</dbReference>
<keyword evidence="5" id="KW-1185">Reference proteome</keyword>
<sequence>MTTFYCIRHGKTVFNQDFVLQGGLSNSPLLAEGLEYAKNAGDYLKHISFDEILVSPQKRAQETAQAILSTYSLEPQTYQTIEDLREIEFGDWDGLPQAQFEDFEQFKHLVERPDLYDPSDFNGESFQQLVDRTVPIFNEYTEQFPDGNILVVSHGLTLLSTMGYLTGVEIRDLRKQPFLDNVSISTVLAEPSDLTYSIERWNNTDHY</sequence>
<evidence type="ECO:0000313" key="4">
    <source>
        <dbReference type="EMBL" id="THB61923.1"/>
    </source>
</evidence>
<feature type="active site" description="Proton donor/acceptor" evidence="2">
    <location>
        <position position="86"/>
    </location>
</feature>
<dbReference type="GO" id="GO:0045820">
    <property type="term" value="P:negative regulation of glycolytic process"/>
    <property type="evidence" value="ECO:0007669"/>
    <property type="project" value="TreeGrafter"/>
</dbReference>
<name>A0A4S3B7N2_9ENTE</name>
<dbReference type="GO" id="GO:0004331">
    <property type="term" value="F:fructose-2,6-bisphosphate 2-phosphatase activity"/>
    <property type="evidence" value="ECO:0007669"/>
    <property type="project" value="TreeGrafter"/>
</dbReference>
<evidence type="ECO:0000256" key="2">
    <source>
        <dbReference type="PIRSR" id="PIRSR613078-1"/>
    </source>
</evidence>
<dbReference type="SUPFAM" id="SSF53254">
    <property type="entry name" value="Phosphoglycerate mutase-like"/>
    <property type="match status" value="1"/>
</dbReference>
<dbReference type="Gene3D" id="3.40.50.1240">
    <property type="entry name" value="Phosphoglycerate mutase-like"/>
    <property type="match status" value="1"/>
</dbReference>
<accession>A0A4S3B7N2</accession>
<dbReference type="EMBL" id="SDGV01000004">
    <property type="protein sequence ID" value="THB61923.1"/>
    <property type="molecule type" value="Genomic_DNA"/>
</dbReference>
<dbReference type="PIRSF" id="PIRSF000709">
    <property type="entry name" value="6PFK_2-Ptase"/>
    <property type="match status" value="1"/>
</dbReference>
<keyword evidence="1" id="KW-0378">Hydrolase</keyword>
<dbReference type="GO" id="GO:0005829">
    <property type="term" value="C:cytosol"/>
    <property type="evidence" value="ECO:0007669"/>
    <property type="project" value="TreeGrafter"/>
</dbReference>
<dbReference type="InterPro" id="IPR051695">
    <property type="entry name" value="Phosphoglycerate_Mutase"/>
</dbReference>
<evidence type="ECO:0000256" key="1">
    <source>
        <dbReference type="ARBA" id="ARBA00022801"/>
    </source>
</evidence>